<dbReference type="Proteomes" id="UP001489902">
    <property type="component" value="Chromosome 6"/>
</dbReference>
<organism evidence="1 2">
    <name type="scientific">Fusarium acuminatum</name>
    <dbReference type="NCBI Taxonomy" id="5515"/>
    <lineage>
        <taxon>Eukaryota</taxon>
        <taxon>Fungi</taxon>
        <taxon>Dikarya</taxon>
        <taxon>Ascomycota</taxon>
        <taxon>Pezizomycotina</taxon>
        <taxon>Sordariomycetes</taxon>
        <taxon>Hypocreomycetidae</taxon>
        <taxon>Hypocreales</taxon>
        <taxon>Nectriaceae</taxon>
        <taxon>Fusarium</taxon>
        <taxon>Fusarium tricinctum species complex</taxon>
    </lineage>
</organism>
<dbReference type="EMBL" id="CP151265">
    <property type="protein sequence ID" value="WZH48675.1"/>
    <property type="molecule type" value="Genomic_DNA"/>
</dbReference>
<gene>
    <name evidence="1" type="ORF">QYS62_009856</name>
</gene>
<name>A0ABZ2X8B6_9HYPO</name>
<evidence type="ECO:0000313" key="1">
    <source>
        <dbReference type="EMBL" id="WZH48675.1"/>
    </source>
</evidence>
<reference evidence="1 2" key="1">
    <citation type="submission" date="2024-04" db="EMBL/GenBank/DDBJ databases">
        <title>Complete genome sequence of Fusarium acuminatum.</title>
        <authorList>
            <person name="Lan B."/>
        </authorList>
    </citation>
    <scope>NUCLEOTIDE SEQUENCE [LARGE SCALE GENOMIC DNA]</scope>
    <source>
        <strain evidence="1">1A</strain>
    </source>
</reference>
<sequence>MLNELDLSFIKIRIASLQSLVRSKTSSAFYVTRRHVNRVTIVTDSNGTPRLARRKLVRARR</sequence>
<accession>A0ABZ2X8B6</accession>
<evidence type="ECO:0000313" key="2">
    <source>
        <dbReference type="Proteomes" id="UP001489902"/>
    </source>
</evidence>
<proteinExistence type="predicted"/>
<keyword evidence="2" id="KW-1185">Reference proteome</keyword>
<protein>
    <submittedName>
        <fullName evidence="1">Uncharacterized protein</fullName>
    </submittedName>
</protein>